<sequence>MKTESILSAIIVVLATIILFGSGYLYGANPAKSPVLVSTPTPTISTTLDTSDWKTYTDEELGFSFKYPAEMKDISIQGQDKLFLRGDNQPEYREVIDGLMVIIDTSIPKSESLFDDVFNHLSDFYSGVEYDDLISTTYQGKSLIISTVGGSNDQIYRLVFQVDQVYLNITFAIGQYDQDLYRTIRNSIIDSIEFVE</sequence>
<dbReference type="Proteomes" id="UP000228920">
    <property type="component" value="Unassembled WGS sequence"/>
</dbReference>
<comment type="caution">
    <text evidence="2">The sequence shown here is derived from an EMBL/GenBank/DDBJ whole genome shotgun (WGS) entry which is preliminary data.</text>
</comment>
<dbReference type="AlphaFoldDB" id="A0A2M7THZ8"/>
<keyword evidence="1" id="KW-0812">Transmembrane</keyword>
<keyword evidence="1" id="KW-0472">Membrane</keyword>
<evidence type="ECO:0000313" key="3">
    <source>
        <dbReference type="Proteomes" id="UP000228920"/>
    </source>
</evidence>
<organism evidence="2 3">
    <name type="scientific">candidate division WWE3 bacterium CG_4_10_14_0_2_um_filter_41_14</name>
    <dbReference type="NCBI Taxonomy" id="1975072"/>
    <lineage>
        <taxon>Bacteria</taxon>
        <taxon>Katanobacteria</taxon>
    </lineage>
</organism>
<evidence type="ECO:0008006" key="4">
    <source>
        <dbReference type="Google" id="ProtNLM"/>
    </source>
</evidence>
<accession>A0A2M7THZ8</accession>
<gene>
    <name evidence="2" type="ORF">COY32_04490</name>
</gene>
<proteinExistence type="predicted"/>
<reference evidence="3" key="1">
    <citation type="submission" date="2017-09" db="EMBL/GenBank/DDBJ databases">
        <title>Depth-based differentiation of microbial function through sediment-hosted aquifers and enrichment of novel symbionts in the deep terrestrial subsurface.</title>
        <authorList>
            <person name="Probst A.J."/>
            <person name="Ladd B."/>
            <person name="Jarett J.K."/>
            <person name="Geller-Mcgrath D.E."/>
            <person name="Sieber C.M.K."/>
            <person name="Emerson J.B."/>
            <person name="Anantharaman K."/>
            <person name="Thomas B.C."/>
            <person name="Malmstrom R."/>
            <person name="Stieglmeier M."/>
            <person name="Klingl A."/>
            <person name="Woyke T."/>
            <person name="Ryan C.M."/>
            <person name="Banfield J.F."/>
        </authorList>
    </citation>
    <scope>NUCLEOTIDE SEQUENCE [LARGE SCALE GENOMIC DNA]</scope>
</reference>
<keyword evidence="1" id="KW-1133">Transmembrane helix</keyword>
<dbReference type="EMBL" id="PFNL01000117">
    <property type="protein sequence ID" value="PIZ45955.1"/>
    <property type="molecule type" value="Genomic_DNA"/>
</dbReference>
<evidence type="ECO:0000313" key="2">
    <source>
        <dbReference type="EMBL" id="PIZ45955.1"/>
    </source>
</evidence>
<feature type="transmembrane region" description="Helical" evidence="1">
    <location>
        <begin position="6"/>
        <end position="26"/>
    </location>
</feature>
<protein>
    <recommendedName>
        <fullName evidence="4">PsbP C-terminal domain-containing protein</fullName>
    </recommendedName>
</protein>
<name>A0A2M7THZ8_UNCKA</name>
<evidence type="ECO:0000256" key="1">
    <source>
        <dbReference type="SAM" id="Phobius"/>
    </source>
</evidence>